<evidence type="ECO:0008006" key="11">
    <source>
        <dbReference type="Google" id="ProtNLM"/>
    </source>
</evidence>
<feature type="domain" description="XRRM" evidence="8">
    <location>
        <begin position="242"/>
        <end position="371"/>
    </location>
</feature>
<dbReference type="InterPro" id="IPR036390">
    <property type="entry name" value="WH_DNA-bd_sf"/>
</dbReference>
<evidence type="ECO:0000256" key="4">
    <source>
        <dbReference type="PROSITE-ProRule" id="PRU00332"/>
    </source>
</evidence>
<dbReference type="InterPro" id="IPR014886">
    <property type="entry name" value="La_xRRM"/>
</dbReference>
<dbReference type="CDD" id="cd12291">
    <property type="entry name" value="RRM1_La"/>
    <property type="match status" value="1"/>
</dbReference>
<dbReference type="CTD" id="35305"/>
<dbReference type="InterPro" id="IPR000504">
    <property type="entry name" value="RRM_dom"/>
</dbReference>
<evidence type="ECO:0000313" key="10">
    <source>
        <dbReference type="Proteomes" id="UP000494040"/>
    </source>
</evidence>
<protein>
    <recommendedName>
        <fullName evidence="11">La protein homolog</fullName>
    </recommendedName>
</protein>
<dbReference type="SMART" id="SM00715">
    <property type="entry name" value="LA"/>
    <property type="match status" value="1"/>
</dbReference>
<reference evidence="9" key="1">
    <citation type="submission" date="2022-01" db="UniProtKB">
        <authorList>
            <consortium name="EnsemblMetazoa"/>
        </authorList>
    </citation>
    <scope>IDENTIFICATION</scope>
</reference>
<dbReference type="Pfam" id="PF05383">
    <property type="entry name" value="La"/>
    <property type="match status" value="1"/>
</dbReference>
<dbReference type="OrthoDB" id="439993at2759"/>
<keyword evidence="10" id="KW-1185">Reference proteome</keyword>
<feature type="region of interest" description="Disordered" evidence="5">
    <location>
        <begin position="339"/>
        <end position="386"/>
    </location>
</feature>
<dbReference type="InterPro" id="IPR006630">
    <property type="entry name" value="La_HTH"/>
</dbReference>
<dbReference type="SMART" id="SM00360">
    <property type="entry name" value="RRM"/>
    <property type="match status" value="1"/>
</dbReference>
<name>A0A8I6S8J3_CIMLE</name>
<evidence type="ECO:0000256" key="2">
    <source>
        <dbReference type="ARBA" id="ARBA00022884"/>
    </source>
</evidence>
<dbReference type="InterPro" id="IPR045180">
    <property type="entry name" value="La_dom_prot"/>
</dbReference>
<evidence type="ECO:0000259" key="7">
    <source>
        <dbReference type="PROSITE" id="PS50961"/>
    </source>
</evidence>
<dbReference type="PRINTS" id="PR00302">
    <property type="entry name" value="LUPUSLA"/>
</dbReference>
<dbReference type="PANTHER" id="PTHR22792">
    <property type="entry name" value="LUPUS LA PROTEIN-RELATED"/>
    <property type="match status" value="1"/>
</dbReference>
<dbReference type="Pfam" id="PF08777">
    <property type="entry name" value="RRM_3"/>
    <property type="match status" value="1"/>
</dbReference>
<evidence type="ECO:0000256" key="1">
    <source>
        <dbReference type="ARBA" id="ARBA00004123"/>
    </source>
</evidence>
<feature type="region of interest" description="Disordered" evidence="5">
    <location>
        <begin position="213"/>
        <end position="244"/>
    </location>
</feature>
<evidence type="ECO:0000256" key="3">
    <source>
        <dbReference type="ARBA" id="ARBA00023242"/>
    </source>
</evidence>
<accession>A0A8I6S8J3</accession>
<keyword evidence="2 4" id="KW-0694">RNA-binding</keyword>
<dbReference type="GO" id="GO:0003729">
    <property type="term" value="F:mRNA binding"/>
    <property type="evidence" value="ECO:0007669"/>
    <property type="project" value="TreeGrafter"/>
</dbReference>
<dbReference type="OMA" id="PEHNEER"/>
<dbReference type="PANTHER" id="PTHR22792:SF166">
    <property type="entry name" value="LUPUS LA PROTEIN HOMOLOG"/>
    <property type="match status" value="1"/>
</dbReference>
<proteinExistence type="predicted"/>
<dbReference type="Gene3D" id="1.10.10.10">
    <property type="entry name" value="Winged helix-like DNA-binding domain superfamily/Winged helix DNA-binding domain"/>
    <property type="match status" value="1"/>
</dbReference>
<keyword evidence="3" id="KW-0539">Nucleus</keyword>
<dbReference type="GeneID" id="106672587"/>
<dbReference type="InterPro" id="IPR012677">
    <property type="entry name" value="Nucleotide-bd_a/b_plait_sf"/>
</dbReference>
<dbReference type="GO" id="GO:0010494">
    <property type="term" value="C:cytoplasmic stress granule"/>
    <property type="evidence" value="ECO:0007669"/>
    <property type="project" value="TreeGrafter"/>
</dbReference>
<dbReference type="Proteomes" id="UP000494040">
    <property type="component" value="Unassembled WGS sequence"/>
</dbReference>
<dbReference type="SUPFAM" id="SSF46785">
    <property type="entry name" value="Winged helix' DNA-binding domain"/>
    <property type="match status" value="1"/>
</dbReference>
<feature type="domain" description="HTH La-type RNA-binding" evidence="7">
    <location>
        <begin position="20"/>
        <end position="112"/>
    </location>
</feature>
<dbReference type="PROSITE" id="PS50102">
    <property type="entry name" value="RRM"/>
    <property type="match status" value="1"/>
</dbReference>
<dbReference type="Gene3D" id="3.30.70.330">
    <property type="match status" value="2"/>
</dbReference>
<dbReference type="GO" id="GO:0005829">
    <property type="term" value="C:cytosol"/>
    <property type="evidence" value="ECO:0007669"/>
    <property type="project" value="TreeGrafter"/>
</dbReference>
<dbReference type="InterPro" id="IPR036388">
    <property type="entry name" value="WH-like_DNA-bd_sf"/>
</dbReference>
<dbReference type="SUPFAM" id="SSF54928">
    <property type="entry name" value="RNA-binding domain, RBD"/>
    <property type="match status" value="1"/>
</dbReference>
<organism evidence="9 10">
    <name type="scientific">Cimex lectularius</name>
    <name type="common">Bed bug</name>
    <name type="synonym">Acanthia lectularia</name>
    <dbReference type="NCBI Taxonomy" id="79782"/>
    <lineage>
        <taxon>Eukaryota</taxon>
        <taxon>Metazoa</taxon>
        <taxon>Ecdysozoa</taxon>
        <taxon>Arthropoda</taxon>
        <taxon>Hexapoda</taxon>
        <taxon>Insecta</taxon>
        <taxon>Pterygota</taxon>
        <taxon>Neoptera</taxon>
        <taxon>Paraneoptera</taxon>
        <taxon>Hemiptera</taxon>
        <taxon>Heteroptera</taxon>
        <taxon>Panheteroptera</taxon>
        <taxon>Cimicomorpha</taxon>
        <taxon>Cimicidae</taxon>
        <taxon>Cimex</taxon>
    </lineage>
</organism>
<dbReference type="GO" id="GO:1990904">
    <property type="term" value="C:ribonucleoprotein complex"/>
    <property type="evidence" value="ECO:0007669"/>
    <property type="project" value="UniProtKB-UniRule"/>
</dbReference>
<dbReference type="InterPro" id="IPR002344">
    <property type="entry name" value="Lupus_La"/>
</dbReference>
<evidence type="ECO:0000259" key="8">
    <source>
        <dbReference type="PROSITE" id="PS51939"/>
    </source>
</evidence>
<sequence>MVDETEKDAGTNVEDKDSVDKSISDLDNKIIKQVEYYFGDINLVRDKFMQEQIKVDDGWIPLETMLKFNRLANLTKESEVIVSALKKSQTGLMEVSEDGTKIRRSPSVPLPEINENSRQELTNRTVYCKGFPLDSKLDELIEYFNQYTGVINVVMRNYNDKATKTWKFKGSVFVNFKTVEDGAEFLKLESVKYNDTELLKMWMKDYAESKRKERLEERQKRSKNKSAKNNEDAPEEEEQNHGFPKGTVIQLSGFKVDEPIKRELVKEAIEGLGISVAYIEYEMGDETAWVRLENKDTAKELMKKVEEECNSHLVVNEDNKLSIRVVDGDEEEQFLCKAKMDQKARRRTARNKGKMQKRGRGDRHFHNKKRKGSPHHPCEPPTKVCA</sequence>
<dbReference type="PROSITE" id="PS50961">
    <property type="entry name" value="HTH_LA"/>
    <property type="match status" value="1"/>
</dbReference>
<dbReference type="AlphaFoldDB" id="A0A8I6S8J3"/>
<comment type="subcellular location">
    <subcellularLocation>
        <location evidence="1">Nucleus</location>
    </subcellularLocation>
</comment>
<dbReference type="RefSeq" id="XP_014259611.1">
    <property type="nucleotide sequence ID" value="XM_014404125.2"/>
</dbReference>
<feature type="compositionally biased region" description="Basic residues" evidence="5">
    <location>
        <begin position="344"/>
        <end position="374"/>
    </location>
</feature>
<dbReference type="KEGG" id="clec:106672587"/>
<dbReference type="PROSITE" id="PS51939">
    <property type="entry name" value="XRRM"/>
    <property type="match status" value="1"/>
</dbReference>
<dbReference type="GO" id="GO:0008033">
    <property type="term" value="P:tRNA processing"/>
    <property type="evidence" value="ECO:0007669"/>
    <property type="project" value="TreeGrafter"/>
</dbReference>
<dbReference type="GO" id="GO:0005634">
    <property type="term" value="C:nucleus"/>
    <property type="evidence" value="ECO:0007669"/>
    <property type="project" value="UniProtKB-SubCell"/>
</dbReference>
<evidence type="ECO:0000259" key="6">
    <source>
        <dbReference type="PROSITE" id="PS50102"/>
    </source>
</evidence>
<evidence type="ECO:0000256" key="5">
    <source>
        <dbReference type="SAM" id="MobiDB-lite"/>
    </source>
</evidence>
<dbReference type="InterPro" id="IPR035979">
    <property type="entry name" value="RBD_domain_sf"/>
</dbReference>
<dbReference type="EnsemblMetazoa" id="XM_014404125.2">
    <property type="protein sequence ID" value="XP_014259611.1"/>
    <property type="gene ID" value="LOC106672587"/>
</dbReference>
<feature type="domain" description="RRM" evidence="6">
    <location>
        <begin position="124"/>
        <end position="220"/>
    </location>
</feature>
<dbReference type="CDD" id="cd08028">
    <property type="entry name" value="LARP_3"/>
    <property type="match status" value="1"/>
</dbReference>
<evidence type="ECO:0000313" key="9">
    <source>
        <dbReference type="EnsemblMetazoa" id="XP_014259611.1"/>
    </source>
</evidence>
<dbReference type="GO" id="GO:0045727">
    <property type="term" value="P:positive regulation of translation"/>
    <property type="evidence" value="ECO:0007669"/>
    <property type="project" value="TreeGrafter"/>
</dbReference>